<evidence type="ECO:0000313" key="3">
    <source>
        <dbReference type="EMBL" id="MFK4000746.1"/>
    </source>
</evidence>
<evidence type="ECO:0000256" key="1">
    <source>
        <dbReference type="SAM" id="MobiDB-lite"/>
    </source>
</evidence>
<feature type="transmembrane region" description="Helical" evidence="2">
    <location>
        <begin position="215"/>
        <end position="235"/>
    </location>
</feature>
<dbReference type="Proteomes" id="UP001620234">
    <property type="component" value="Unassembled WGS sequence"/>
</dbReference>
<feature type="transmembrane region" description="Helical" evidence="2">
    <location>
        <begin position="95"/>
        <end position="116"/>
    </location>
</feature>
<dbReference type="RefSeq" id="WP_230710233.1">
    <property type="nucleotide sequence ID" value="NZ_JBJDPD010000006.1"/>
</dbReference>
<protein>
    <submittedName>
        <fullName evidence="3">YoaK family protein</fullName>
    </submittedName>
</protein>
<comment type="caution">
    <text evidence="3">The sequence shown here is derived from an EMBL/GenBank/DDBJ whole genome shotgun (WGS) entry which is preliminary data.</text>
</comment>
<keyword evidence="4" id="KW-1185">Reference proteome</keyword>
<reference evidence="3 4" key="1">
    <citation type="submission" date="2024-11" db="EMBL/GenBank/DDBJ databases">
        <title>The Natural Products Discovery Center: Release of the First 8490 Sequenced Strains for Exploring Actinobacteria Biosynthetic Diversity.</title>
        <authorList>
            <person name="Kalkreuter E."/>
            <person name="Kautsar S.A."/>
            <person name="Yang D."/>
            <person name="Bader C.D."/>
            <person name="Teijaro C.N."/>
            <person name="Fluegel L."/>
            <person name="Davis C.M."/>
            <person name="Simpson J.R."/>
            <person name="Lauterbach L."/>
            <person name="Steele A.D."/>
            <person name="Gui C."/>
            <person name="Meng S."/>
            <person name="Li G."/>
            <person name="Viehrig K."/>
            <person name="Ye F."/>
            <person name="Su P."/>
            <person name="Kiefer A.F."/>
            <person name="Nichols A."/>
            <person name="Cepeda A.J."/>
            <person name="Yan W."/>
            <person name="Fan B."/>
            <person name="Jiang Y."/>
            <person name="Adhikari A."/>
            <person name="Zheng C.-J."/>
            <person name="Schuster L."/>
            <person name="Cowan T.M."/>
            <person name="Smanski M.J."/>
            <person name="Chevrette M.G."/>
            <person name="De Carvalho L.P.S."/>
            <person name="Shen B."/>
        </authorList>
    </citation>
    <scope>NUCLEOTIDE SEQUENCE [LARGE SCALE GENOMIC DNA]</scope>
    <source>
        <strain evidence="3 4">NPDC077433</strain>
    </source>
</reference>
<dbReference type="PANTHER" id="PTHR37314">
    <property type="entry name" value="SLR0142 PROTEIN"/>
    <property type="match status" value="1"/>
</dbReference>
<evidence type="ECO:0000313" key="4">
    <source>
        <dbReference type="Proteomes" id="UP001620234"/>
    </source>
</evidence>
<feature type="compositionally biased region" description="Polar residues" evidence="1">
    <location>
        <begin position="24"/>
        <end position="35"/>
    </location>
</feature>
<feature type="transmembrane region" description="Helical" evidence="2">
    <location>
        <begin position="241"/>
        <end position="258"/>
    </location>
</feature>
<gene>
    <name evidence="3" type="ORF">ACI2I3_05270</name>
</gene>
<keyword evidence="2" id="KW-0472">Membrane</keyword>
<dbReference type="PANTHER" id="PTHR37314:SF5">
    <property type="entry name" value="SLR0142 PROTEIN"/>
    <property type="match status" value="1"/>
</dbReference>
<keyword evidence="2" id="KW-0812">Transmembrane</keyword>
<dbReference type="EMBL" id="JBJDPD010000006">
    <property type="protein sequence ID" value="MFK4000746.1"/>
    <property type="molecule type" value="Genomic_DNA"/>
</dbReference>
<feature type="transmembrane region" description="Helical" evidence="2">
    <location>
        <begin position="153"/>
        <end position="171"/>
    </location>
</feature>
<feature type="region of interest" description="Disordered" evidence="1">
    <location>
        <begin position="16"/>
        <end position="43"/>
    </location>
</feature>
<feature type="transmembrane region" description="Helical" evidence="2">
    <location>
        <begin position="52"/>
        <end position="75"/>
    </location>
</feature>
<feature type="transmembrane region" description="Helical" evidence="2">
    <location>
        <begin position="128"/>
        <end position="147"/>
    </location>
</feature>
<keyword evidence="2" id="KW-1133">Transmembrane helix</keyword>
<evidence type="ECO:0000256" key="2">
    <source>
        <dbReference type="SAM" id="Phobius"/>
    </source>
</evidence>
<dbReference type="Pfam" id="PF06912">
    <property type="entry name" value="DUF1275"/>
    <property type="match status" value="1"/>
</dbReference>
<accession>A0ABW8L765</accession>
<proteinExistence type="predicted"/>
<sequence>MNWLLLQQVQMPNAISDQTHDRTSSTNTGQDSAHGNDQLPPPSFWQRNRAPVLLTIVGGAIDTIGFIALFGFFTAHVTGNLVMAGSGLVKGESGLWIKLAALPLFVLTVMVTKTFIDKSKKQTMILSHLFFAEAFFLAAFMVAGLYYQPFVDASDITVAITGGLGLIALAIRNTASKTLIKHMSPTVLMTGNTTQLGINLTDYVNNRTTENAKKLGHSATLVFSFLVGALVGALLYLKLSFWAVGLFVLPVLYLAVLARDKAFLRDIG</sequence>
<dbReference type="InterPro" id="IPR010699">
    <property type="entry name" value="DUF1275"/>
</dbReference>
<name>A0ABW8L765_9GAMM</name>
<organism evidence="3 4">
    <name type="scientific">Psychrobacter namhaensis</name>
    <dbReference type="NCBI Taxonomy" id="292734"/>
    <lineage>
        <taxon>Bacteria</taxon>
        <taxon>Pseudomonadati</taxon>
        <taxon>Pseudomonadota</taxon>
        <taxon>Gammaproteobacteria</taxon>
        <taxon>Moraxellales</taxon>
        <taxon>Moraxellaceae</taxon>
        <taxon>Psychrobacter</taxon>
    </lineage>
</organism>